<evidence type="ECO:0000256" key="4">
    <source>
        <dbReference type="ARBA" id="ARBA00022692"/>
    </source>
</evidence>
<dbReference type="Gene3D" id="1.20.1250.20">
    <property type="entry name" value="MFS general substrate transporter like domains"/>
    <property type="match status" value="1"/>
</dbReference>
<feature type="transmembrane region" description="Helical" evidence="7">
    <location>
        <begin position="318"/>
        <end position="342"/>
    </location>
</feature>
<protein>
    <submittedName>
        <fullName evidence="9">Putative MFS transporter</fullName>
    </submittedName>
</protein>
<reference evidence="9" key="1">
    <citation type="submission" date="2009-10" db="EMBL/GenBank/DDBJ databases">
        <title>Diversity of trophic interactions inside an arsenic-rich microbial ecosystem.</title>
        <authorList>
            <person name="Bertin P.N."/>
            <person name="Heinrich-Salmeron A."/>
            <person name="Pelletier E."/>
            <person name="Goulhen-Chollet F."/>
            <person name="Arsene-Ploetze F."/>
            <person name="Gallien S."/>
            <person name="Calteau A."/>
            <person name="Vallenet D."/>
            <person name="Casiot C."/>
            <person name="Chane-Woon-Ming B."/>
            <person name="Giloteaux L."/>
            <person name="Barakat M."/>
            <person name="Bonnefoy V."/>
            <person name="Bruneel O."/>
            <person name="Chandler M."/>
            <person name="Cleiss J."/>
            <person name="Duran R."/>
            <person name="Elbaz-Poulichet F."/>
            <person name="Fonknechten N."/>
            <person name="Lauga B."/>
            <person name="Mornico D."/>
            <person name="Ortet P."/>
            <person name="Schaeffer C."/>
            <person name="Siguier P."/>
            <person name="Alexander Thil Smith A."/>
            <person name="Van Dorsselaer A."/>
            <person name="Weissenbach J."/>
            <person name="Medigue C."/>
            <person name="Le Paslier D."/>
        </authorList>
    </citation>
    <scope>NUCLEOTIDE SEQUENCE</scope>
</reference>
<evidence type="ECO:0000256" key="5">
    <source>
        <dbReference type="ARBA" id="ARBA00022989"/>
    </source>
</evidence>
<feature type="transmembrane region" description="Helical" evidence="7">
    <location>
        <begin position="296"/>
        <end position="312"/>
    </location>
</feature>
<feature type="transmembrane region" description="Helical" evidence="7">
    <location>
        <begin position="58"/>
        <end position="81"/>
    </location>
</feature>
<comment type="caution">
    <text evidence="9">The sequence shown here is derived from an EMBL/GenBank/DDBJ whole genome shotgun (WGS) entry which is preliminary data.</text>
</comment>
<feature type="transmembrane region" description="Helical" evidence="7">
    <location>
        <begin position="167"/>
        <end position="196"/>
    </location>
</feature>
<accession>E6QRV7</accession>
<dbReference type="GO" id="GO:0022857">
    <property type="term" value="F:transmembrane transporter activity"/>
    <property type="evidence" value="ECO:0007669"/>
    <property type="project" value="InterPro"/>
</dbReference>
<evidence type="ECO:0000256" key="1">
    <source>
        <dbReference type="ARBA" id="ARBA00004651"/>
    </source>
</evidence>
<dbReference type="CDD" id="cd06173">
    <property type="entry name" value="MFS_MefA_like"/>
    <property type="match status" value="1"/>
</dbReference>
<organism evidence="9">
    <name type="scientific">mine drainage metagenome</name>
    <dbReference type="NCBI Taxonomy" id="410659"/>
    <lineage>
        <taxon>unclassified sequences</taxon>
        <taxon>metagenomes</taxon>
        <taxon>ecological metagenomes</taxon>
    </lineage>
</organism>
<feature type="transmembrane region" description="Helical" evidence="7">
    <location>
        <begin position="382"/>
        <end position="403"/>
    </location>
</feature>
<dbReference type="InterPro" id="IPR036259">
    <property type="entry name" value="MFS_trans_sf"/>
</dbReference>
<sequence length="534" mass="57781">MAADVFKPASASPWAPLHHKVFRMLWIASVVSNIGSWMHEVGAGWLMTSLAPSPLMVALVQAATTTPVFLLALPAGALADIVDRRRYLIVSQVWMMIVATVLGVLTLAGLTTATILLVFTFALGIGTAMMMPAWGAITPELVGRSELQAAISLNSVGMNLARSIGPALAGLIVAVAGSGAVFLLNAISFLAVIAALKVWQRPPQVSELPAERVFGAIRAGLRFARYSPELRAVLTRGVAFFIPASASWALLPLVVRHQLHSGPGIYGLFLACMGVGAIAGALLLPRLRTRLSRDSVVAGATVLYAFAMLVLAHSGNVYAAGAAMLLTGVSWISVVSSLMTAVQTALPGWVRARGLALFWMVFMGGMAAGSTIWGQVASWAGIPYALTIAAFGACMGIAATWTYRIGRHDVDDLSPSIYWPTPAMSGDVEIDQGPVMVTVEYHVHSAKQPEFAKEMQHMRRIRRRDGAFMWELFNDIDEPDRMVECFMVESWLEHLRQHHRVTIADQHIIDNTRAFHLGSERPRVTHLIVRKSHL</sequence>
<dbReference type="AlphaFoldDB" id="E6QRV7"/>
<dbReference type="EMBL" id="CABR01000059">
    <property type="protein sequence ID" value="CBI09979.1"/>
    <property type="molecule type" value="Genomic_DNA"/>
</dbReference>
<dbReference type="SUPFAM" id="SSF103473">
    <property type="entry name" value="MFS general substrate transporter"/>
    <property type="match status" value="1"/>
</dbReference>
<feature type="transmembrane region" description="Helical" evidence="7">
    <location>
        <begin position="354"/>
        <end position="376"/>
    </location>
</feature>
<keyword evidence="2" id="KW-0813">Transport</keyword>
<keyword evidence="5 7" id="KW-1133">Transmembrane helix</keyword>
<evidence type="ECO:0000256" key="3">
    <source>
        <dbReference type="ARBA" id="ARBA00022475"/>
    </source>
</evidence>
<dbReference type="PANTHER" id="PTHR23513">
    <property type="entry name" value="INTEGRAL MEMBRANE EFFLUX PROTEIN-RELATED"/>
    <property type="match status" value="1"/>
</dbReference>
<evidence type="ECO:0000256" key="2">
    <source>
        <dbReference type="ARBA" id="ARBA00022448"/>
    </source>
</evidence>
<evidence type="ECO:0000259" key="8">
    <source>
        <dbReference type="PROSITE" id="PS50850"/>
    </source>
</evidence>
<evidence type="ECO:0000313" key="9">
    <source>
        <dbReference type="EMBL" id="CBI09979.1"/>
    </source>
</evidence>
<name>E6QRV7_9ZZZZ</name>
<dbReference type="Pfam" id="PF05977">
    <property type="entry name" value="MFS_3"/>
    <property type="match status" value="1"/>
</dbReference>
<dbReference type="GO" id="GO:0005886">
    <property type="term" value="C:plasma membrane"/>
    <property type="evidence" value="ECO:0007669"/>
    <property type="project" value="UniProtKB-SubCell"/>
</dbReference>
<feature type="transmembrane region" description="Helical" evidence="7">
    <location>
        <begin position="233"/>
        <end position="253"/>
    </location>
</feature>
<comment type="subcellular location">
    <subcellularLocation>
        <location evidence="1">Cell membrane</location>
        <topology evidence="1">Multi-pass membrane protein</topology>
    </subcellularLocation>
</comment>
<evidence type="ECO:0000256" key="7">
    <source>
        <dbReference type="SAM" id="Phobius"/>
    </source>
</evidence>
<dbReference type="PANTHER" id="PTHR23513:SF11">
    <property type="entry name" value="STAPHYLOFERRIN A TRANSPORTER"/>
    <property type="match status" value="1"/>
</dbReference>
<dbReference type="PROSITE" id="PS50850">
    <property type="entry name" value="MFS"/>
    <property type="match status" value="1"/>
</dbReference>
<dbReference type="InterPro" id="IPR010290">
    <property type="entry name" value="TM_effector"/>
</dbReference>
<proteinExistence type="predicted"/>
<feature type="transmembrane region" description="Helical" evidence="7">
    <location>
        <begin position="265"/>
        <end position="284"/>
    </location>
</feature>
<keyword evidence="6 7" id="KW-0472">Membrane</keyword>
<gene>
    <name evidence="9" type="ORF">CARN7_0731</name>
</gene>
<dbReference type="InterPro" id="IPR020846">
    <property type="entry name" value="MFS_dom"/>
</dbReference>
<feature type="domain" description="Major facilitator superfamily (MFS) profile" evidence="8">
    <location>
        <begin position="21"/>
        <end position="410"/>
    </location>
</feature>
<keyword evidence="3" id="KW-1003">Cell membrane</keyword>
<evidence type="ECO:0000256" key="6">
    <source>
        <dbReference type="ARBA" id="ARBA00023136"/>
    </source>
</evidence>
<keyword evidence="4 7" id="KW-0812">Transmembrane</keyword>
<feature type="transmembrane region" description="Helical" evidence="7">
    <location>
        <begin position="93"/>
        <end position="125"/>
    </location>
</feature>